<dbReference type="AlphaFoldDB" id="A0AAW2GJV5"/>
<gene>
    <name evidence="2" type="ORF">PUN28_003225</name>
</gene>
<comment type="caution">
    <text evidence="2">The sequence shown here is derived from an EMBL/GenBank/DDBJ whole genome shotgun (WGS) entry which is preliminary data.</text>
</comment>
<name>A0AAW2GJV5_9HYME</name>
<dbReference type="EMBL" id="JADYXP020000003">
    <property type="protein sequence ID" value="KAL0127833.1"/>
    <property type="molecule type" value="Genomic_DNA"/>
</dbReference>
<evidence type="ECO:0000313" key="3">
    <source>
        <dbReference type="Proteomes" id="UP001430953"/>
    </source>
</evidence>
<protein>
    <submittedName>
        <fullName evidence="2">Uncharacterized protein</fullName>
    </submittedName>
</protein>
<keyword evidence="3" id="KW-1185">Reference proteome</keyword>
<feature type="compositionally biased region" description="Basic residues" evidence="1">
    <location>
        <begin position="93"/>
        <end position="106"/>
    </location>
</feature>
<proteinExistence type="predicted"/>
<feature type="compositionally biased region" description="Basic and acidic residues" evidence="1">
    <location>
        <begin position="80"/>
        <end position="92"/>
    </location>
</feature>
<reference evidence="2 3" key="1">
    <citation type="submission" date="2023-03" db="EMBL/GenBank/DDBJ databases">
        <title>High recombination rates correlate with genetic variation in Cardiocondyla obscurior ants.</title>
        <authorList>
            <person name="Errbii M."/>
        </authorList>
    </citation>
    <scope>NUCLEOTIDE SEQUENCE [LARGE SCALE GENOMIC DNA]</scope>
    <source>
        <strain evidence="2">Alpha-2009</strain>
        <tissue evidence="2">Whole body</tissue>
    </source>
</reference>
<sequence>MNAKTILACPGPRARFLRFSLRPPYRYARTSRSGCHSASRRTCYVSHARSRLGHDNERFRGSRPTRRRQPAAARVAYRRARGEKGKKKDTTKEKKKRGSRRVLLKIKARESATSRASSRGSSAKIPRHFILTTQRC</sequence>
<feature type="compositionally biased region" description="Low complexity" evidence="1">
    <location>
        <begin position="113"/>
        <end position="123"/>
    </location>
</feature>
<accession>A0AAW2GJV5</accession>
<evidence type="ECO:0000313" key="2">
    <source>
        <dbReference type="EMBL" id="KAL0127833.1"/>
    </source>
</evidence>
<dbReference type="Proteomes" id="UP001430953">
    <property type="component" value="Unassembled WGS sequence"/>
</dbReference>
<feature type="region of interest" description="Disordered" evidence="1">
    <location>
        <begin position="52"/>
        <end position="136"/>
    </location>
</feature>
<evidence type="ECO:0000256" key="1">
    <source>
        <dbReference type="SAM" id="MobiDB-lite"/>
    </source>
</evidence>
<organism evidence="2 3">
    <name type="scientific">Cardiocondyla obscurior</name>
    <dbReference type="NCBI Taxonomy" id="286306"/>
    <lineage>
        <taxon>Eukaryota</taxon>
        <taxon>Metazoa</taxon>
        <taxon>Ecdysozoa</taxon>
        <taxon>Arthropoda</taxon>
        <taxon>Hexapoda</taxon>
        <taxon>Insecta</taxon>
        <taxon>Pterygota</taxon>
        <taxon>Neoptera</taxon>
        <taxon>Endopterygota</taxon>
        <taxon>Hymenoptera</taxon>
        <taxon>Apocrita</taxon>
        <taxon>Aculeata</taxon>
        <taxon>Formicoidea</taxon>
        <taxon>Formicidae</taxon>
        <taxon>Myrmicinae</taxon>
        <taxon>Cardiocondyla</taxon>
    </lineage>
</organism>